<evidence type="ECO:0000256" key="2">
    <source>
        <dbReference type="ARBA" id="ARBA00023015"/>
    </source>
</evidence>
<evidence type="ECO:0000259" key="8">
    <source>
        <dbReference type="PROSITE" id="PS51297"/>
    </source>
</evidence>
<dbReference type="SUPFAM" id="SSF55455">
    <property type="entry name" value="SRF-like"/>
    <property type="match status" value="1"/>
</dbReference>
<keyword evidence="4" id="KW-0804">Transcription</keyword>
<dbReference type="PROSITE" id="PS51297">
    <property type="entry name" value="K_BOX"/>
    <property type="match status" value="1"/>
</dbReference>
<keyword evidence="5" id="KW-0539">Nucleus</keyword>
<evidence type="ECO:0000256" key="6">
    <source>
        <dbReference type="SAM" id="Coils"/>
    </source>
</evidence>
<dbReference type="InterPro" id="IPR036879">
    <property type="entry name" value="TF_MADSbox_sf"/>
</dbReference>
<dbReference type="RefSeq" id="XP_038986105.1">
    <property type="nucleotide sequence ID" value="XM_039130177.1"/>
</dbReference>
<keyword evidence="9" id="KW-1185">Reference proteome</keyword>
<name>A0A8B9AIG3_PHODC</name>
<feature type="domain" description="K-box" evidence="8">
    <location>
        <begin position="86"/>
        <end position="176"/>
    </location>
</feature>
<evidence type="ECO:0000313" key="10">
    <source>
        <dbReference type="RefSeq" id="XP_038986105.1"/>
    </source>
</evidence>
<gene>
    <name evidence="10" type="primary">LOC103701881</name>
</gene>
<evidence type="ECO:0000259" key="7">
    <source>
        <dbReference type="PROSITE" id="PS50066"/>
    </source>
</evidence>
<keyword evidence="2" id="KW-0805">Transcription regulation</keyword>
<dbReference type="GO" id="GO:0046983">
    <property type="term" value="F:protein dimerization activity"/>
    <property type="evidence" value="ECO:0007669"/>
    <property type="project" value="InterPro"/>
</dbReference>
<evidence type="ECO:0000256" key="4">
    <source>
        <dbReference type="ARBA" id="ARBA00023163"/>
    </source>
</evidence>
<keyword evidence="6" id="KW-0175">Coiled coil</keyword>
<proteinExistence type="predicted"/>
<dbReference type="Pfam" id="PF01486">
    <property type="entry name" value="K-box"/>
    <property type="match status" value="1"/>
</dbReference>
<dbReference type="PRINTS" id="PR00404">
    <property type="entry name" value="MADSDOMAIN"/>
</dbReference>
<dbReference type="FunFam" id="3.40.1810.10:FF:000003">
    <property type="entry name" value="MADS-box transcription factor MADS-MC"/>
    <property type="match status" value="1"/>
</dbReference>
<dbReference type="Gene3D" id="3.40.1810.10">
    <property type="entry name" value="Transcription factor, MADS-box"/>
    <property type="match status" value="1"/>
</dbReference>
<evidence type="ECO:0000313" key="9">
    <source>
        <dbReference type="Proteomes" id="UP000228380"/>
    </source>
</evidence>
<dbReference type="InterPro" id="IPR050142">
    <property type="entry name" value="MADS-box/MEF2_TF"/>
</dbReference>
<protein>
    <submittedName>
        <fullName evidence="10">MADS-box transcription factor 23-like isoform X4</fullName>
    </submittedName>
</protein>
<dbReference type="CDD" id="cd00265">
    <property type="entry name" value="MADS_MEF2_like"/>
    <property type="match status" value="1"/>
</dbReference>
<dbReference type="Proteomes" id="UP000228380">
    <property type="component" value="Chromosome 9"/>
</dbReference>
<feature type="domain" description="MADS-box" evidence="7">
    <location>
        <begin position="1"/>
        <end position="61"/>
    </location>
</feature>
<dbReference type="GO" id="GO:0005634">
    <property type="term" value="C:nucleus"/>
    <property type="evidence" value="ECO:0007669"/>
    <property type="project" value="UniProtKB-SubCell"/>
</dbReference>
<accession>A0A8B9AIG3</accession>
<sequence>MGRGKIVIRKIENSASRQVTFSKRRKGLLKKAKELAILCDAEVGFIIFSSTGRLYDFASSSMKSIIDRYSRTKEENHQVLNATSEVMLWQREAESLREQLHNLQENHRKLMGEQLSGLSVKDLQNLEIQLEMSLRSVRKKKEQILTDQIQELNRKGYLIHNENIELYRKVNLIRQENMELRKKVLSLRQRYLFCSLIQTPEWSIHEACLHVSAATCIAHFMLYVKYVWISSKTRLNQSQGFKCC</sequence>
<keyword evidence="3" id="KW-0238">DNA-binding</keyword>
<dbReference type="PANTHER" id="PTHR48019">
    <property type="entry name" value="SERUM RESPONSE FACTOR HOMOLOG"/>
    <property type="match status" value="1"/>
</dbReference>
<evidence type="ECO:0000256" key="3">
    <source>
        <dbReference type="ARBA" id="ARBA00023125"/>
    </source>
</evidence>
<dbReference type="InterPro" id="IPR002487">
    <property type="entry name" value="TF_Kbox"/>
</dbReference>
<dbReference type="InterPro" id="IPR002100">
    <property type="entry name" value="TF_MADSbox"/>
</dbReference>
<feature type="coiled-coil region" evidence="6">
    <location>
        <begin position="79"/>
        <end position="143"/>
    </location>
</feature>
<evidence type="ECO:0000256" key="1">
    <source>
        <dbReference type="ARBA" id="ARBA00004123"/>
    </source>
</evidence>
<dbReference type="SMART" id="SM00432">
    <property type="entry name" value="MADS"/>
    <property type="match status" value="1"/>
</dbReference>
<dbReference type="AlphaFoldDB" id="A0A8B9AIG3"/>
<reference evidence="10" key="2">
    <citation type="submission" date="2025-08" db="UniProtKB">
        <authorList>
            <consortium name="RefSeq"/>
        </authorList>
    </citation>
    <scope>IDENTIFICATION</scope>
    <source>
        <tissue evidence="10">Young leaves</tissue>
    </source>
</reference>
<evidence type="ECO:0000256" key="5">
    <source>
        <dbReference type="ARBA" id="ARBA00023242"/>
    </source>
</evidence>
<dbReference type="Pfam" id="PF00319">
    <property type="entry name" value="SRF-TF"/>
    <property type="match status" value="1"/>
</dbReference>
<dbReference type="GO" id="GO:0045944">
    <property type="term" value="P:positive regulation of transcription by RNA polymerase II"/>
    <property type="evidence" value="ECO:0007669"/>
    <property type="project" value="InterPro"/>
</dbReference>
<dbReference type="GO" id="GO:0000977">
    <property type="term" value="F:RNA polymerase II transcription regulatory region sequence-specific DNA binding"/>
    <property type="evidence" value="ECO:0007669"/>
    <property type="project" value="InterPro"/>
</dbReference>
<dbReference type="PROSITE" id="PS50066">
    <property type="entry name" value="MADS_BOX_2"/>
    <property type="match status" value="1"/>
</dbReference>
<comment type="subcellular location">
    <subcellularLocation>
        <location evidence="1">Nucleus</location>
    </subcellularLocation>
</comment>
<dbReference type="GO" id="GO:0003700">
    <property type="term" value="F:DNA-binding transcription factor activity"/>
    <property type="evidence" value="ECO:0007669"/>
    <property type="project" value="InterPro"/>
</dbReference>
<dbReference type="GeneID" id="103701881"/>
<organism evidence="9 10">
    <name type="scientific">Phoenix dactylifera</name>
    <name type="common">Date palm</name>
    <dbReference type="NCBI Taxonomy" id="42345"/>
    <lineage>
        <taxon>Eukaryota</taxon>
        <taxon>Viridiplantae</taxon>
        <taxon>Streptophyta</taxon>
        <taxon>Embryophyta</taxon>
        <taxon>Tracheophyta</taxon>
        <taxon>Spermatophyta</taxon>
        <taxon>Magnoliopsida</taxon>
        <taxon>Liliopsida</taxon>
        <taxon>Arecaceae</taxon>
        <taxon>Coryphoideae</taxon>
        <taxon>Phoeniceae</taxon>
        <taxon>Phoenix</taxon>
    </lineage>
</organism>
<reference evidence="9" key="1">
    <citation type="journal article" date="2019" name="Nat. Commun.">
        <title>Genome-wide association mapping of date palm fruit traits.</title>
        <authorList>
            <person name="Hazzouri K.M."/>
            <person name="Gros-Balthazard M."/>
            <person name="Flowers J.M."/>
            <person name="Copetti D."/>
            <person name="Lemansour A."/>
            <person name="Lebrun M."/>
            <person name="Masmoudi K."/>
            <person name="Ferrand S."/>
            <person name="Dhar M.I."/>
            <person name="Fresquez Z.A."/>
            <person name="Rosas U."/>
            <person name="Zhang J."/>
            <person name="Talag J."/>
            <person name="Lee S."/>
            <person name="Kudrna D."/>
            <person name="Powell R.F."/>
            <person name="Leitch I.J."/>
            <person name="Krueger R.R."/>
            <person name="Wing R.A."/>
            <person name="Amiri K.M.A."/>
            <person name="Purugganan M.D."/>
        </authorList>
    </citation>
    <scope>NUCLEOTIDE SEQUENCE [LARGE SCALE GENOMIC DNA]</scope>
    <source>
        <strain evidence="9">cv. Khalas</strain>
    </source>
</reference>
<dbReference type="InterPro" id="IPR033896">
    <property type="entry name" value="MEF2-like_N"/>
</dbReference>